<dbReference type="AlphaFoldDB" id="A0A757VT72"/>
<evidence type="ECO:0000313" key="2">
    <source>
        <dbReference type="EMBL" id="HAG0928946.1"/>
    </source>
</evidence>
<feature type="transmembrane region" description="Helical" evidence="1">
    <location>
        <begin position="44"/>
        <end position="63"/>
    </location>
</feature>
<comment type="caution">
    <text evidence="2">The sequence shown here is derived from an EMBL/GenBank/DDBJ whole genome shotgun (WGS) entry which is preliminary data.</text>
</comment>
<evidence type="ECO:0000256" key="1">
    <source>
        <dbReference type="SAM" id="Phobius"/>
    </source>
</evidence>
<keyword evidence="1" id="KW-0812">Transmembrane</keyword>
<organism evidence="2">
    <name type="scientific">Salmonella enterica</name>
    <name type="common">Salmonella choleraesuis</name>
    <dbReference type="NCBI Taxonomy" id="28901"/>
    <lineage>
        <taxon>Bacteria</taxon>
        <taxon>Pseudomonadati</taxon>
        <taxon>Pseudomonadota</taxon>
        <taxon>Gammaproteobacteria</taxon>
        <taxon>Enterobacterales</taxon>
        <taxon>Enterobacteriaceae</taxon>
        <taxon>Salmonella</taxon>
    </lineage>
</organism>
<reference evidence="2" key="1">
    <citation type="journal article" date="2018" name="Genome Biol.">
        <title>SKESA: strategic k-mer extension for scrupulous assemblies.</title>
        <authorList>
            <person name="Souvorov A."/>
            <person name="Agarwala R."/>
            <person name="Lipman D.J."/>
        </authorList>
    </citation>
    <scope>NUCLEOTIDE SEQUENCE</scope>
    <source>
        <strain evidence="2">MA.CK_94/00004459</strain>
    </source>
</reference>
<accession>A0A757VT72</accession>
<keyword evidence="1" id="KW-1133">Transmembrane helix</keyword>
<sequence length="75" mass="8518">MNSRLMKCVDCGKELSVTARTCSQCCSADPFGLARKKEKREMTIALTMCLLMLLCFVLWYSGILDPFSLLDRVFD</sequence>
<protein>
    <submittedName>
        <fullName evidence="2">DUF2116 family Zn-ribbon domain-containing protein</fullName>
    </submittedName>
</protein>
<reference evidence="2" key="2">
    <citation type="submission" date="2020-02" db="EMBL/GenBank/DDBJ databases">
        <authorList>
            <consortium name="NCBI Pathogen Detection Project"/>
        </authorList>
    </citation>
    <scope>NUCLEOTIDE SEQUENCE</scope>
    <source>
        <strain evidence="2">MA.CK_94/00004459</strain>
    </source>
</reference>
<gene>
    <name evidence="2" type="ORF">G8S40_002962</name>
</gene>
<name>A0A757VT72_SALER</name>
<keyword evidence="1" id="KW-0472">Membrane</keyword>
<dbReference type="EMBL" id="DAAXGR010000007">
    <property type="protein sequence ID" value="HAG0928946.1"/>
    <property type="molecule type" value="Genomic_DNA"/>
</dbReference>
<proteinExistence type="predicted"/>